<name>A0ABW9YTY6_9HYPH</name>
<dbReference type="EMBL" id="JAAAXJ010000002">
    <property type="protein sequence ID" value="NBJ23624.1"/>
    <property type="molecule type" value="Genomic_DNA"/>
</dbReference>
<keyword evidence="3" id="KW-1185">Reference proteome</keyword>
<dbReference type="Gene3D" id="3.40.50.720">
    <property type="entry name" value="NAD(P)-binding Rossmann-like Domain"/>
    <property type="match status" value="1"/>
</dbReference>
<reference evidence="2 3" key="1">
    <citation type="submission" date="2020-01" db="EMBL/GenBank/DDBJ databases">
        <title>Microvirga sp. nov., an arsenate reduction bacterium isolated from Tibet hotspring sediments.</title>
        <authorList>
            <person name="Yuan C.-G."/>
        </authorList>
    </citation>
    <scope>NUCLEOTIDE SEQUENCE [LARGE SCALE GENOMIC DNA]</scope>
    <source>
        <strain evidence="2 3">SYSU G3D203</strain>
    </source>
</reference>
<dbReference type="NCBIfam" id="NF004793">
    <property type="entry name" value="PRK06141.1"/>
    <property type="match status" value="1"/>
</dbReference>
<evidence type="ECO:0000313" key="3">
    <source>
        <dbReference type="Proteomes" id="UP000818323"/>
    </source>
</evidence>
<proteinExistence type="inferred from homology"/>
<dbReference type="PANTHER" id="PTHR13812:SF19">
    <property type="entry name" value="KETIMINE REDUCTASE MU-CRYSTALLIN"/>
    <property type="match status" value="1"/>
</dbReference>
<dbReference type="SUPFAM" id="SSF51735">
    <property type="entry name" value="NAD(P)-binding Rossmann-fold domains"/>
    <property type="match status" value="1"/>
</dbReference>
<evidence type="ECO:0000313" key="2">
    <source>
        <dbReference type="EMBL" id="NBJ23624.1"/>
    </source>
</evidence>
<dbReference type="Proteomes" id="UP000818323">
    <property type="component" value="Unassembled WGS sequence"/>
</dbReference>
<protein>
    <submittedName>
        <fullName evidence="2">Ornithine cyclodeaminase family protein</fullName>
    </submittedName>
</protein>
<dbReference type="RefSeq" id="WP_161721188.1">
    <property type="nucleotide sequence ID" value="NZ_JAAAXI010000001.1"/>
</dbReference>
<gene>
    <name evidence="2" type="ORF">GR303_04560</name>
</gene>
<comment type="similarity">
    <text evidence="1">Belongs to the ornithine cyclodeaminase/mu-crystallin family.</text>
</comment>
<comment type="caution">
    <text evidence="2">The sequence shown here is derived from an EMBL/GenBank/DDBJ whole genome shotgun (WGS) entry which is preliminary data.</text>
</comment>
<dbReference type="PANTHER" id="PTHR13812">
    <property type="entry name" value="KETIMINE REDUCTASE MU-CRYSTALLIN"/>
    <property type="match status" value="1"/>
</dbReference>
<accession>A0ABW9YTY6</accession>
<dbReference type="InterPro" id="IPR036291">
    <property type="entry name" value="NAD(P)-bd_dom_sf"/>
</dbReference>
<sequence length="315" mass="33393">MRVVTSAEIDRVLAFPALIEALAEAFCGDMVTPVRHHHEIERPGADGTLLLMPSWTGPAMRDGFLGVKVVTVFPENGARSLPSVMGSYLLMDGATGAPMAVLDGTRLTVWRTAAASALAARALARADASRMVMVGAGALAPFLIRAHMSQRPIREVALWNHRPEKAEALAAELQAEGLPVTSVTDLEAAVRAADLVSCATLSTAPIVKGAWLKEGSHLDLVGAFNLKMREADDEALRRAQVYIDTPAARTEGGDVAVALQRGAIAECHVRGTLADLCRTPPHRIPSAITAFKSVGTALEDLAAAMLVWRSLQKAV</sequence>
<dbReference type="Gene3D" id="3.30.1780.10">
    <property type="entry name" value="ornithine cyclodeaminase, domain 1"/>
    <property type="match status" value="1"/>
</dbReference>
<dbReference type="Pfam" id="PF02423">
    <property type="entry name" value="OCD_Mu_crystall"/>
    <property type="match status" value="1"/>
</dbReference>
<dbReference type="InterPro" id="IPR003462">
    <property type="entry name" value="ODC_Mu_crystall"/>
</dbReference>
<organism evidence="2 3">
    <name type="scientific">Microvirga arsenatis</name>
    <dbReference type="NCBI Taxonomy" id="2692265"/>
    <lineage>
        <taxon>Bacteria</taxon>
        <taxon>Pseudomonadati</taxon>
        <taxon>Pseudomonadota</taxon>
        <taxon>Alphaproteobacteria</taxon>
        <taxon>Hyphomicrobiales</taxon>
        <taxon>Methylobacteriaceae</taxon>
        <taxon>Microvirga</taxon>
    </lineage>
</organism>
<dbReference type="PIRSF" id="PIRSF001439">
    <property type="entry name" value="CryM"/>
    <property type="match status" value="1"/>
</dbReference>
<dbReference type="InterPro" id="IPR023401">
    <property type="entry name" value="ODC_N"/>
</dbReference>
<evidence type="ECO:0000256" key="1">
    <source>
        <dbReference type="ARBA" id="ARBA00008903"/>
    </source>
</evidence>